<evidence type="ECO:0000313" key="5">
    <source>
        <dbReference type="WBParaSite" id="DME_0000914901-mRNA-1"/>
    </source>
</evidence>
<proteinExistence type="predicted"/>
<feature type="compositionally biased region" description="Basic and acidic residues" evidence="1">
    <location>
        <begin position="128"/>
        <end position="148"/>
    </location>
</feature>
<dbReference type="Proteomes" id="UP000038040">
    <property type="component" value="Unplaced"/>
</dbReference>
<evidence type="ECO:0000313" key="2">
    <source>
        <dbReference type="EMBL" id="VDN52913.1"/>
    </source>
</evidence>
<sequence>MQKDCSDSCEEVLNEISRQIVDSILKNDLIHEKETNVLTKMEDSGELIDLKKSKIDNSTAVVENGTIVVSITNGDKTDVKVYEMQDGNSKIKEDKNGNRLNQSNQEIDEADNEKISDLLVKDSNSNKINDKDNKKPESANDSDKEGKGSNKIVHTGGGDIDDLVGETFHKVITTMLTDVCLFSHFSNFIDGGFKVHLT</sequence>
<name>A0A0N4UMQ9_DRAME</name>
<feature type="region of interest" description="Disordered" evidence="1">
    <location>
        <begin position="121"/>
        <end position="156"/>
    </location>
</feature>
<dbReference type="Proteomes" id="UP000274756">
    <property type="component" value="Unassembled WGS sequence"/>
</dbReference>
<gene>
    <name evidence="2" type="ORF">DME_LOCUS2886</name>
</gene>
<protein>
    <submittedName>
        <fullName evidence="2 5">Uncharacterized protein</fullName>
    </submittedName>
</protein>
<keyword evidence="4" id="KW-1185">Reference proteome</keyword>
<evidence type="ECO:0000256" key="1">
    <source>
        <dbReference type="SAM" id="MobiDB-lite"/>
    </source>
</evidence>
<reference evidence="5" key="1">
    <citation type="submission" date="2017-02" db="UniProtKB">
        <authorList>
            <consortium name="WormBaseParasite"/>
        </authorList>
    </citation>
    <scope>IDENTIFICATION</scope>
</reference>
<reference evidence="2 4" key="2">
    <citation type="submission" date="2018-11" db="EMBL/GenBank/DDBJ databases">
        <authorList>
            <consortium name="Pathogen Informatics"/>
        </authorList>
    </citation>
    <scope>NUCLEOTIDE SEQUENCE [LARGE SCALE GENOMIC DNA]</scope>
</reference>
<dbReference type="AlphaFoldDB" id="A0A0N4UMQ9"/>
<feature type="region of interest" description="Disordered" evidence="1">
    <location>
        <begin position="89"/>
        <end position="108"/>
    </location>
</feature>
<evidence type="ECO:0000313" key="4">
    <source>
        <dbReference type="Proteomes" id="UP000274756"/>
    </source>
</evidence>
<evidence type="ECO:0000313" key="3">
    <source>
        <dbReference type="Proteomes" id="UP000038040"/>
    </source>
</evidence>
<organism evidence="3 5">
    <name type="scientific">Dracunculus medinensis</name>
    <name type="common">Guinea worm</name>
    <dbReference type="NCBI Taxonomy" id="318479"/>
    <lineage>
        <taxon>Eukaryota</taxon>
        <taxon>Metazoa</taxon>
        <taxon>Ecdysozoa</taxon>
        <taxon>Nematoda</taxon>
        <taxon>Chromadorea</taxon>
        <taxon>Rhabditida</taxon>
        <taxon>Spirurina</taxon>
        <taxon>Dracunculoidea</taxon>
        <taxon>Dracunculidae</taxon>
        <taxon>Dracunculus</taxon>
    </lineage>
</organism>
<accession>A0A0N4UMQ9</accession>
<dbReference type="WBParaSite" id="DME_0000914901-mRNA-1">
    <property type="protein sequence ID" value="DME_0000914901-mRNA-1"/>
    <property type="gene ID" value="DME_0000914901"/>
</dbReference>
<dbReference type="EMBL" id="UYYG01000087">
    <property type="protein sequence ID" value="VDN52913.1"/>
    <property type="molecule type" value="Genomic_DNA"/>
</dbReference>